<dbReference type="PANTHER" id="PTHR11592:SF78">
    <property type="entry name" value="GLUTATHIONE PEROXIDASE"/>
    <property type="match status" value="1"/>
</dbReference>
<gene>
    <name evidence="10" type="ORF">PGUG_01527</name>
</gene>
<dbReference type="RefSeq" id="XP_001485856.2">
    <property type="nucleotide sequence ID" value="XM_001485806.1"/>
</dbReference>
<dbReference type="OrthoDB" id="446890at2759"/>
<dbReference type="OMA" id="TFPMTEK"/>
<dbReference type="VEuPathDB" id="FungiDB:PGUG_01527"/>
<dbReference type="EMBL" id="CH408156">
    <property type="protein sequence ID" value="EDK37429.2"/>
    <property type="molecule type" value="Genomic_DNA"/>
</dbReference>
<dbReference type="Proteomes" id="UP000001997">
    <property type="component" value="Unassembled WGS sequence"/>
</dbReference>
<comment type="catalytic activity">
    <reaction evidence="6">
        <text>a hydroperoxide + [thioredoxin]-dithiol = an alcohol + [thioredoxin]-disulfide + H2O</text>
        <dbReference type="Rhea" id="RHEA:62620"/>
        <dbReference type="Rhea" id="RHEA-COMP:10698"/>
        <dbReference type="Rhea" id="RHEA-COMP:10700"/>
        <dbReference type="ChEBI" id="CHEBI:15377"/>
        <dbReference type="ChEBI" id="CHEBI:29950"/>
        <dbReference type="ChEBI" id="CHEBI:30879"/>
        <dbReference type="ChEBI" id="CHEBI:35924"/>
        <dbReference type="ChEBI" id="CHEBI:50058"/>
        <dbReference type="EC" id="1.11.1.24"/>
    </reaction>
</comment>
<keyword evidence="11" id="KW-1185">Reference proteome</keyword>
<keyword evidence="4 8" id="KW-0560">Oxidoreductase</keyword>
<feature type="active site" evidence="7">
    <location>
        <position position="68"/>
    </location>
</feature>
<dbReference type="InterPro" id="IPR036249">
    <property type="entry name" value="Thioredoxin-like_sf"/>
</dbReference>
<reference evidence="10 11" key="1">
    <citation type="journal article" date="2009" name="Nature">
        <title>Evolution of pathogenicity and sexual reproduction in eight Candida genomes.</title>
        <authorList>
            <person name="Butler G."/>
            <person name="Rasmussen M.D."/>
            <person name="Lin M.F."/>
            <person name="Santos M.A."/>
            <person name="Sakthikumar S."/>
            <person name="Munro C.A."/>
            <person name="Rheinbay E."/>
            <person name="Grabherr M."/>
            <person name="Forche A."/>
            <person name="Reedy J.L."/>
            <person name="Agrafioti I."/>
            <person name="Arnaud M.B."/>
            <person name="Bates S."/>
            <person name="Brown A.J."/>
            <person name="Brunke S."/>
            <person name="Costanzo M.C."/>
            <person name="Fitzpatrick D.A."/>
            <person name="de Groot P.W."/>
            <person name="Harris D."/>
            <person name="Hoyer L.L."/>
            <person name="Hube B."/>
            <person name="Klis F.M."/>
            <person name="Kodira C."/>
            <person name="Lennard N."/>
            <person name="Logue M.E."/>
            <person name="Martin R."/>
            <person name="Neiman A.M."/>
            <person name="Nikolaou E."/>
            <person name="Quail M.A."/>
            <person name="Quinn J."/>
            <person name="Santos M.C."/>
            <person name="Schmitzberger F.F."/>
            <person name="Sherlock G."/>
            <person name="Shah P."/>
            <person name="Silverstein K.A."/>
            <person name="Skrzypek M.S."/>
            <person name="Soll D."/>
            <person name="Staggs R."/>
            <person name="Stansfield I."/>
            <person name="Stumpf M.P."/>
            <person name="Sudbery P.E."/>
            <person name="Srikantha T."/>
            <person name="Zeng Q."/>
            <person name="Berman J."/>
            <person name="Berriman M."/>
            <person name="Heitman J."/>
            <person name="Gow N.A."/>
            <person name="Lorenz M.C."/>
            <person name="Birren B.W."/>
            <person name="Kellis M."/>
            <person name="Cuomo C.A."/>
        </authorList>
    </citation>
    <scope>NUCLEOTIDE SEQUENCE [LARGE SCALE GENOMIC DNA]</scope>
    <source>
        <strain evidence="11">ATCC 6260 / CBS 566 / DSM 6381 / JCM 1539 / NBRC 10279 / NRRL Y-324</strain>
    </source>
</reference>
<dbReference type="PROSITE" id="PS51352">
    <property type="entry name" value="THIOREDOXIN_2"/>
    <property type="match status" value="1"/>
</dbReference>
<dbReference type="GeneID" id="5128472"/>
<dbReference type="InterPro" id="IPR000889">
    <property type="entry name" value="Glutathione_peroxidase"/>
</dbReference>
<evidence type="ECO:0000256" key="7">
    <source>
        <dbReference type="PIRSR" id="PIRSR000303-1"/>
    </source>
</evidence>
<dbReference type="eggNOG" id="KOG1651">
    <property type="taxonomic scope" value="Eukaryota"/>
</dbReference>
<keyword evidence="2 8" id="KW-0575">Peroxidase</keyword>
<dbReference type="PRINTS" id="PR01011">
    <property type="entry name" value="GLUTPROXDASE"/>
</dbReference>
<dbReference type="PROSITE" id="PS00460">
    <property type="entry name" value="GLUTATHIONE_PEROXID_1"/>
    <property type="match status" value="1"/>
</dbReference>
<keyword evidence="3" id="KW-0049">Antioxidant</keyword>
<dbReference type="STRING" id="294746.A5DE26"/>
<feature type="domain" description="Thioredoxin" evidence="9">
    <location>
        <begin position="3"/>
        <end position="192"/>
    </location>
</feature>
<comment type="similarity">
    <text evidence="1 8">Belongs to the glutathione peroxidase family.</text>
</comment>
<dbReference type="FunCoup" id="A5DE26">
    <property type="interactions" value="460"/>
</dbReference>
<evidence type="ECO:0000256" key="6">
    <source>
        <dbReference type="ARBA" id="ARBA00049091"/>
    </source>
</evidence>
<dbReference type="InterPro" id="IPR029760">
    <property type="entry name" value="GPX_CS"/>
</dbReference>
<dbReference type="PeroxiBase" id="5773">
    <property type="entry name" value="PguGPx"/>
</dbReference>
<dbReference type="PIRSF" id="PIRSF000303">
    <property type="entry name" value="Glutathion_perox"/>
    <property type="match status" value="1"/>
</dbReference>
<keyword evidence="5" id="KW-0676">Redox-active center</keyword>
<evidence type="ECO:0000256" key="3">
    <source>
        <dbReference type="ARBA" id="ARBA00022862"/>
    </source>
</evidence>
<dbReference type="SUPFAM" id="SSF52833">
    <property type="entry name" value="Thioredoxin-like"/>
    <property type="match status" value="1"/>
</dbReference>
<proteinExistence type="inferred from homology"/>
<dbReference type="GO" id="GO:0034599">
    <property type="term" value="P:cellular response to oxidative stress"/>
    <property type="evidence" value="ECO:0007669"/>
    <property type="project" value="TreeGrafter"/>
</dbReference>
<dbReference type="KEGG" id="pgu:PGUG_01527"/>
<dbReference type="InterPro" id="IPR029759">
    <property type="entry name" value="GPX_AS"/>
</dbReference>
<dbReference type="InParanoid" id="A5DE26"/>
<evidence type="ECO:0000256" key="2">
    <source>
        <dbReference type="ARBA" id="ARBA00022559"/>
    </source>
</evidence>
<name>A5DE26_PICGU</name>
<dbReference type="CDD" id="cd00340">
    <property type="entry name" value="GSH_Peroxidase"/>
    <property type="match status" value="1"/>
</dbReference>
<evidence type="ECO:0000259" key="9">
    <source>
        <dbReference type="PROSITE" id="PS51352"/>
    </source>
</evidence>
<dbReference type="FunFam" id="3.40.30.10:FF:000010">
    <property type="entry name" value="Glutathione peroxidase"/>
    <property type="match status" value="1"/>
</dbReference>
<dbReference type="InterPro" id="IPR013766">
    <property type="entry name" value="Thioredoxin_domain"/>
</dbReference>
<evidence type="ECO:0000256" key="1">
    <source>
        <dbReference type="ARBA" id="ARBA00006926"/>
    </source>
</evidence>
<dbReference type="PROSITE" id="PS00763">
    <property type="entry name" value="GLUTATHIONE_PEROXID_2"/>
    <property type="match status" value="1"/>
</dbReference>
<protein>
    <recommendedName>
        <fullName evidence="8">Glutathione peroxidase</fullName>
    </recommendedName>
</protein>
<evidence type="ECO:0000313" key="11">
    <source>
        <dbReference type="Proteomes" id="UP000001997"/>
    </source>
</evidence>
<evidence type="ECO:0000313" key="10">
    <source>
        <dbReference type="EMBL" id="EDK37429.2"/>
    </source>
</evidence>
<sequence length="192" mass="21540">MIMITNTTAAHQSAHPYTSGYMMARIASPQIIMTSFYDLTPNDKTGKPYPFEELKGKVVLIVNVASKCGFTPQYKELEELNKKYKDKGLQIIGFPCNQFGKQEPGTDEEIGQFCQLNYGVTFPVLQKVDVNGDKASPVYKYLKEQKAGLLGLTRIKWNFEKFLIDKNGNVVERFSSLTKPSSLASAIEPLLK</sequence>
<accession>A5DE26</accession>
<organism evidence="10 11">
    <name type="scientific">Meyerozyma guilliermondii (strain ATCC 6260 / CBS 566 / DSM 6381 / JCM 1539 / NBRC 10279 / NRRL Y-324)</name>
    <name type="common">Yeast</name>
    <name type="synonym">Candida guilliermondii</name>
    <dbReference type="NCBI Taxonomy" id="294746"/>
    <lineage>
        <taxon>Eukaryota</taxon>
        <taxon>Fungi</taxon>
        <taxon>Dikarya</taxon>
        <taxon>Ascomycota</taxon>
        <taxon>Saccharomycotina</taxon>
        <taxon>Pichiomycetes</taxon>
        <taxon>Debaryomycetaceae</taxon>
        <taxon>Meyerozyma</taxon>
    </lineage>
</organism>
<dbReference type="PROSITE" id="PS51355">
    <property type="entry name" value="GLUTATHIONE_PEROXID_3"/>
    <property type="match status" value="1"/>
</dbReference>
<dbReference type="HOGENOM" id="CLU_029507_2_2_1"/>
<dbReference type="Pfam" id="PF00255">
    <property type="entry name" value="GSHPx"/>
    <property type="match status" value="1"/>
</dbReference>
<dbReference type="GO" id="GO:0140824">
    <property type="term" value="F:thioredoxin-dependent peroxiredoxin activity"/>
    <property type="evidence" value="ECO:0007669"/>
    <property type="project" value="UniProtKB-EC"/>
</dbReference>
<evidence type="ECO:0000256" key="8">
    <source>
        <dbReference type="RuleBase" id="RU000499"/>
    </source>
</evidence>
<dbReference type="AlphaFoldDB" id="A5DE26"/>
<dbReference type="PANTHER" id="PTHR11592">
    <property type="entry name" value="GLUTATHIONE PEROXIDASE"/>
    <property type="match status" value="1"/>
</dbReference>
<dbReference type="Gene3D" id="3.40.30.10">
    <property type="entry name" value="Glutaredoxin"/>
    <property type="match status" value="1"/>
</dbReference>
<evidence type="ECO:0000256" key="5">
    <source>
        <dbReference type="ARBA" id="ARBA00023284"/>
    </source>
</evidence>
<evidence type="ECO:0000256" key="4">
    <source>
        <dbReference type="ARBA" id="ARBA00023002"/>
    </source>
</evidence>